<feature type="domain" description="RCK N-terminal" evidence="7">
    <location>
        <begin position="1"/>
        <end position="122"/>
    </location>
</feature>
<evidence type="ECO:0000256" key="2">
    <source>
        <dbReference type="ARBA" id="ARBA00022448"/>
    </source>
</evidence>
<dbReference type="PRINTS" id="PR00335">
    <property type="entry name" value="KUPTAKETRKA"/>
</dbReference>
<dbReference type="InterPro" id="IPR036721">
    <property type="entry name" value="RCK_C_sf"/>
</dbReference>
<comment type="caution">
    <text evidence="9">The sequence shown here is derived from an EMBL/GenBank/DDBJ whole genome shotgun (WGS) entry which is preliminary data.</text>
</comment>
<dbReference type="Gene3D" id="3.30.70.1450">
    <property type="entry name" value="Regulator of K+ conductance, C-terminal domain"/>
    <property type="match status" value="2"/>
</dbReference>
<dbReference type="RefSeq" id="WP_169254575.1">
    <property type="nucleotide sequence ID" value="NZ_WTVN01000002.1"/>
</dbReference>
<proteinExistence type="predicted"/>
<dbReference type="Gene3D" id="3.40.50.720">
    <property type="entry name" value="NAD(P)-binding Rossmann-like Domain"/>
    <property type="match status" value="2"/>
</dbReference>
<dbReference type="Proteomes" id="UP000623795">
    <property type="component" value="Unassembled WGS sequence"/>
</dbReference>
<dbReference type="NCBIfam" id="NF007032">
    <property type="entry name" value="PRK09496.1-4"/>
    <property type="match status" value="1"/>
</dbReference>
<evidence type="ECO:0000259" key="7">
    <source>
        <dbReference type="PROSITE" id="PS51201"/>
    </source>
</evidence>
<dbReference type="SUPFAM" id="SSF116726">
    <property type="entry name" value="TrkA C-terminal domain-like"/>
    <property type="match status" value="2"/>
</dbReference>
<evidence type="ECO:0000313" key="9">
    <source>
        <dbReference type="EMBL" id="NMG42667.1"/>
    </source>
</evidence>
<keyword evidence="4" id="KW-0630">Potassium</keyword>
<evidence type="ECO:0000256" key="4">
    <source>
        <dbReference type="ARBA" id="ARBA00022958"/>
    </source>
</evidence>
<dbReference type="InterPro" id="IPR036291">
    <property type="entry name" value="NAD(P)-bd_dom_sf"/>
</dbReference>
<keyword evidence="6" id="KW-0406">Ion transport</keyword>
<evidence type="ECO:0000259" key="8">
    <source>
        <dbReference type="PROSITE" id="PS51202"/>
    </source>
</evidence>
<accession>A0ABX1PVD4</accession>
<feature type="domain" description="RCK N-terminal" evidence="7">
    <location>
        <begin position="232"/>
        <end position="348"/>
    </location>
</feature>
<keyword evidence="3" id="KW-0633">Potassium transport</keyword>
<dbReference type="PROSITE" id="PS51201">
    <property type="entry name" value="RCK_N"/>
    <property type="match status" value="2"/>
</dbReference>
<dbReference type="NCBIfam" id="NF007039">
    <property type="entry name" value="PRK09496.3-2"/>
    <property type="match status" value="1"/>
</dbReference>
<dbReference type="InterPro" id="IPR006037">
    <property type="entry name" value="RCK_C"/>
</dbReference>
<keyword evidence="2" id="KW-0813">Transport</keyword>
<reference evidence="9 10" key="1">
    <citation type="submission" date="2019-12" db="EMBL/GenBank/DDBJ databases">
        <title>Comparative genomics gives insights into the taxonomy of the Azoarcus-Aromatoleum group and reveals separate origins of nif in the plant-associated Azoarcus and non-plant-associated Aromatoleum sub-groups.</title>
        <authorList>
            <person name="Lafos M."/>
            <person name="Maluk M."/>
            <person name="Batista M."/>
            <person name="Junghare M."/>
            <person name="Carmona M."/>
            <person name="Faoro H."/>
            <person name="Cruz L.M."/>
            <person name="Battistoni F."/>
            <person name="De Souza E."/>
            <person name="Pedrosa F."/>
            <person name="Chen W.-M."/>
            <person name="Poole P.S."/>
            <person name="Dixon R.A."/>
            <person name="James E.K."/>
        </authorList>
    </citation>
    <scope>NUCLEOTIDE SEQUENCE [LARGE SCALE GENOMIC DNA]</scope>
    <source>
        <strain evidence="9 10">Td21</strain>
    </source>
</reference>
<gene>
    <name evidence="9" type="primary">trkA</name>
    <name evidence="9" type="ORF">GPA22_02820</name>
</gene>
<evidence type="ECO:0000256" key="1">
    <source>
        <dbReference type="ARBA" id="ARBA00017378"/>
    </source>
</evidence>
<feature type="domain" description="RCK C-terminal" evidence="8">
    <location>
        <begin position="142"/>
        <end position="227"/>
    </location>
</feature>
<organism evidence="9 10">
    <name type="scientific">Aromatoleum toluvorans</name>
    <dbReference type="NCBI Taxonomy" id="92002"/>
    <lineage>
        <taxon>Bacteria</taxon>
        <taxon>Pseudomonadati</taxon>
        <taxon>Pseudomonadota</taxon>
        <taxon>Betaproteobacteria</taxon>
        <taxon>Rhodocyclales</taxon>
        <taxon>Rhodocyclaceae</taxon>
        <taxon>Aromatoleum</taxon>
    </lineage>
</organism>
<evidence type="ECO:0000256" key="3">
    <source>
        <dbReference type="ARBA" id="ARBA00022538"/>
    </source>
</evidence>
<dbReference type="NCBIfam" id="NF007031">
    <property type="entry name" value="PRK09496.1-2"/>
    <property type="match status" value="1"/>
</dbReference>
<dbReference type="SUPFAM" id="SSF51735">
    <property type="entry name" value="NAD(P)-binding Rossmann-fold domains"/>
    <property type="match status" value="2"/>
</dbReference>
<evidence type="ECO:0000313" key="10">
    <source>
        <dbReference type="Proteomes" id="UP000623795"/>
    </source>
</evidence>
<dbReference type="InterPro" id="IPR050721">
    <property type="entry name" value="Trk_Ktr_HKT_K-transport"/>
</dbReference>
<dbReference type="NCBIfam" id="NF007030">
    <property type="entry name" value="PRK09496.1-1"/>
    <property type="match status" value="1"/>
</dbReference>
<dbReference type="PROSITE" id="PS51202">
    <property type="entry name" value="RCK_C"/>
    <property type="match status" value="2"/>
</dbReference>
<evidence type="ECO:0000256" key="6">
    <source>
        <dbReference type="ARBA" id="ARBA00023065"/>
    </source>
</evidence>
<keyword evidence="5" id="KW-0520">NAD</keyword>
<dbReference type="Pfam" id="PF02254">
    <property type="entry name" value="TrkA_N"/>
    <property type="match status" value="2"/>
</dbReference>
<keyword evidence="10" id="KW-1185">Reference proteome</keyword>
<dbReference type="InterPro" id="IPR003148">
    <property type="entry name" value="RCK_N"/>
</dbReference>
<dbReference type="PANTHER" id="PTHR43833:SF5">
    <property type="entry name" value="TRK SYSTEM POTASSIUM UPTAKE PROTEIN TRKA"/>
    <property type="match status" value="1"/>
</dbReference>
<sequence length="468" mass="51104">MKIIILGAGQVGASVAENLVSEANDITLIDTSAEQLDVLRDRLELRTVIGNAASPSVLRDAGADDADLLIAVTQSDQTNLCACRVAKTLFNLPTRIARLRSTDFADHPELLDGNNFAVDFSICPEQIVTDYIKRLIAFPEALQVMEFAGGVLSLICVRAFEGGPLVGHPLKALRYHMPNVEVRIAAIYRGDGEAIIPEGDTMILPGDEVFCLASTVHIRQVMREIRREDRPIRRIIIAGGGNIGLRLARGIEDDCNVKVIEFDRHRAQLLATQLHRALVLRGDATDEKLLDNEGIDEVDMFLALTNDDEDNIMSASLAKRMGAHRTLALINRKSYVDLVQGGPIDIAISPAQTSIGSLLAHVRQGDVVAVHSLRRGAAEALEIIVHGDRKESKVVGRAIDDIALPKGATIGAIVRDEKRPDGKVARRLVVMPHHDTVVESGDHVIVFCTHKKLVRQVEKLFQVGFGFL</sequence>
<dbReference type="PANTHER" id="PTHR43833">
    <property type="entry name" value="POTASSIUM CHANNEL PROTEIN 2-RELATED-RELATED"/>
    <property type="match status" value="1"/>
</dbReference>
<feature type="domain" description="RCK C-terminal" evidence="8">
    <location>
        <begin position="368"/>
        <end position="463"/>
    </location>
</feature>
<dbReference type="InterPro" id="IPR006036">
    <property type="entry name" value="K_uptake_TrkA"/>
</dbReference>
<protein>
    <recommendedName>
        <fullName evidence="1">Trk system potassium uptake protein TrkA</fullName>
    </recommendedName>
</protein>
<name>A0ABX1PVD4_9RHOO</name>
<dbReference type="EMBL" id="WTVN01000002">
    <property type="protein sequence ID" value="NMG42667.1"/>
    <property type="molecule type" value="Genomic_DNA"/>
</dbReference>
<evidence type="ECO:0000256" key="5">
    <source>
        <dbReference type="ARBA" id="ARBA00023027"/>
    </source>
</evidence>
<dbReference type="Pfam" id="PF02080">
    <property type="entry name" value="TrkA_C"/>
    <property type="match status" value="2"/>
</dbReference>